<evidence type="ECO:0000259" key="2">
    <source>
        <dbReference type="Pfam" id="PF13098"/>
    </source>
</evidence>
<feature type="chain" id="PRO_5040263592" evidence="1">
    <location>
        <begin position="23"/>
        <end position="182"/>
    </location>
</feature>
<dbReference type="RefSeq" id="WP_047370215.1">
    <property type="nucleotide sequence ID" value="NZ_CABMNU010000005.1"/>
</dbReference>
<evidence type="ECO:0000313" key="4">
    <source>
        <dbReference type="Proteomes" id="UP000867740"/>
    </source>
</evidence>
<sequence>MRGLLKTLGAAFMLSASSVALASSVPATDATPQMAYEDISRSLPALEPITFQASAEKHKLLVFVDNQCVYCSFVIKNIKKYTDAGLTMSFVTVVPPSIKDSVIEDMSRVWCAPDRPKSLQNAMAGFLPANDSTEQCKQLIIKQSELADRLGIKVTPVMVVLDPAMHTFLGSLPPDKILSALP</sequence>
<dbReference type="AlphaFoldDB" id="A0A9P3TCT0"/>
<dbReference type="PANTHER" id="PTHR35272:SF3">
    <property type="entry name" value="THIOL:DISULFIDE INTERCHANGE PROTEIN DSBC"/>
    <property type="match status" value="1"/>
</dbReference>
<evidence type="ECO:0000256" key="1">
    <source>
        <dbReference type="SAM" id="SignalP"/>
    </source>
</evidence>
<feature type="domain" description="Thioredoxin-like fold" evidence="2">
    <location>
        <begin position="54"/>
        <end position="180"/>
    </location>
</feature>
<reference evidence="3" key="2">
    <citation type="submission" date="2020-10" db="EMBL/GenBank/DDBJ databases">
        <authorList>
            <consortium name="NCBI Pathogen Detection Project"/>
        </authorList>
    </citation>
    <scope>NUCLEOTIDE SEQUENCE</scope>
    <source>
        <strain evidence="3">CAVp300</strain>
    </source>
</reference>
<dbReference type="EMBL" id="DACSUM010000027">
    <property type="protein sequence ID" value="HAT3582960.1"/>
    <property type="molecule type" value="Genomic_DNA"/>
</dbReference>
<protein>
    <submittedName>
        <fullName evidence="3">Thioredoxin fold domain-containing protein</fullName>
    </submittedName>
</protein>
<gene>
    <name evidence="3" type="ORF">I8531_003287</name>
</gene>
<dbReference type="Gene3D" id="3.40.30.10">
    <property type="entry name" value="Glutaredoxin"/>
    <property type="match status" value="1"/>
</dbReference>
<dbReference type="InterPro" id="IPR012336">
    <property type="entry name" value="Thioredoxin-like_fold"/>
</dbReference>
<organism evidence="3 4">
    <name type="scientific">Kluyvera intermedia</name>
    <name type="common">Enterobacter intermedius</name>
    <dbReference type="NCBI Taxonomy" id="61648"/>
    <lineage>
        <taxon>Bacteria</taxon>
        <taxon>Pseudomonadati</taxon>
        <taxon>Pseudomonadota</taxon>
        <taxon>Gammaproteobacteria</taxon>
        <taxon>Enterobacterales</taxon>
        <taxon>Enterobacteriaceae</taxon>
        <taxon>Kluyvera</taxon>
    </lineage>
</organism>
<dbReference type="PANTHER" id="PTHR35272">
    <property type="entry name" value="THIOL:DISULFIDE INTERCHANGE PROTEIN DSBC-RELATED"/>
    <property type="match status" value="1"/>
</dbReference>
<dbReference type="InterPro" id="IPR036249">
    <property type="entry name" value="Thioredoxin-like_sf"/>
</dbReference>
<feature type="signal peptide" evidence="1">
    <location>
        <begin position="1"/>
        <end position="22"/>
    </location>
</feature>
<accession>A0A9P3TCT0</accession>
<keyword evidence="1" id="KW-0732">Signal</keyword>
<comment type="caution">
    <text evidence="3">The sequence shown here is derived from an EMBL/GenBank/DDBJ whole genome shotgun (WGS) entry which is preliminary data.</text>
</comment>
<dbReference type="SUPFAM" id="SSF52833">
    <property type="entry name" value="Thioredoxin-like"/>
    <property type="match status" value="1"/>
</dbReference>
<dbReference type="Pfam" id="PF13098">
    <property type="entry name" value="Thioredoxin_2"/>
    <property type="match status" value="1"/>
</dbReference>
<dbReference type="InterPro" id="IPR051470">
    <property type="entry name" value="Thiol:disulfide_interchange"/>
</dbReference>
<proteinExistence type="predicted"/>
<reference evidence="3" key="1">
    <citation type="journal article" date="2018" name="Genome Biol.">
        <title>SKESA: strategic k-mer extension for scrupulous assemblies.</title>
        <authorList>
            <person name="Souvorov A."/>
            <person name="Agarwala R."/>
            <person name="Lipman D.J."/>
        </authorList>
    </citation>
    <scope>NUCLEOTIDE SEQUENCE</scope>
    <source>
        <strain evidence="3">CAVp300</strain>
    </source>
</reference>
<dbReference type="Proteomes" id="UP000867740">
    <property type="component" value="Unassembled WGS sequence"/>
</dbReference>
<evidence type="ECO:0000313" key="3">
    <source>
        <dbReference type="EMBL" id="HAT3582960.1"/>
    </source>
</evidence>
<name>A0A9P3TCT0_KLUIN</name>